<keyword evidence="2" id="KW-1185">Reference proteome</keyword>
<dbReference type="AlphaFoldDB" id="A0A395RTT6"/>
<reference evidence="1 2" key="1">
    <citation type="journal article" date="2018" name="PLoS Pathog.">
        <title>Evolution of structural diversity of trichothecenes, a family of toxins produced by plant pathogenic and entomopathogenic fungi.</title>
        <authorList>
            <person name="Proctor R.H."/>
            <person name="McCormick S.P."/>
            <person name="Kim H.S."/>
            <person name="Cardoza R.E."/>
            <person name="Stanley A.M."/>
            <person name="Lindo L."/>
            <person name="Kelly A."/>
            <person name="Brown D.W."/>
            <person name="Lee T."/>
            <person name="Vaughan M.M."/>
            <person name="Alexander N.J."/>
            <person name="Busman M."/>
            <person name="Gutierrez S."/>
        </authorList>
    </citation>
    <scope>NUCLEOTIDE SEQUENCE [LARGE SCALE GENOMIC DNA]</scope>
    <source>
        <strain evidence="1 2">NRRL 3299</strain>
    </source>
</reference>
<proteinExistence type="predicted"/>
<protein>
    <submittedName>
        <fullName evidence="1">Uncharacterized protein</fullName>
    </submittedName>
</protein>
<dbReference type="Proteomes" id="UP000266152">
    <property type="component" value="Unassembled WGS sequence"/>
</dbReference>
<dbReference type="EMBL" id="PXOF01000134">
    <property type="protein sequence ID" value="RGP63262.1"/>
    <property type="molecule type" value="Genomic_DNA"/>
</dbReference>
<gene>
    <name evidence="1" type="ORF">FSPOR_8734</name>
</gene>
<accession>A0A395RTT6</accession>
<sequence>MPIPFNPDKQFLFRVGCHSFPVEWDTLRTWPKLLEACEEDQLDLFKFMELHQAFCCIRIIKSKTGGAEDYPPPKLEPTSCPIEHACDLFTYHFKIYEFAARYEIGTLHDLSFHYLKLAADQMSFPLLAGTLSKLNHDFSEQEQTFIQYMEDRAKMVGETITNEDHALVQEDWQFDQTLETFLIDKIVIMQMEIQQLKAAAATNNEESQ</sequence>
<name>A0A395RTT6_FUSSP</name>
<comment type="caution">
    <text evidence="1">The sequence shown here is derived from an EMBL/GenBank/DDBJ whole genome shotgun (WGS) entry which is preliminary data.</text>
</comment>
<evidence type="ECO:0000313" key="2">
    <source>
        <dbReference type="Proteomes" id="UP000266152"/>
    </source>
</evidence>
<organism evidence="1 2">
    <name type="scientific">Fusarium sporotrichioides</name>
    <dbReference type="NCBI Taxonomy" id="5514"/>
    <lineage>
        <taxon>Eukaryota</taxon>
        <taxon>Fungi</taxon>
        <taxon>Dikarya</taxon>
        <taxon>Ascomycota</taxon>
        <taxon>Pezizomycotina</taxon>
        <taxon>Sordariomycetes</taxon>
        <taxon>Hypocreomycetidae</taxon>
        <taxon>Hypocreales</taxon>
        <taxon>Nectriaceae</taxon>
        <taxon>Fusarium</taxon>
    </lineage>
</organism>
<evidence type="ECO:0000313" key="1">
    <source>
        <dbReference type="EMBL" id="RGP63262.1"/>
    </source>
</evidence>